<dbReference type="SMART" id="SM00261">
    <property type="entry name" value="FU"/>
    <property type="match status" value="3"/>
</dbReference>
<dbReference type="Gene3D" id="2.90.20.10">
    <property type="entry name" value="Plasmodium vivax P25 domain"/>
    <property type="match status" value="1"/>
</dbReference>
<dbReference type="SUPFAM" id="SSF57196">
    <property type="entry name" value="EGF/Laminin"/>
    <property type="match status" value="1"/>
</dbReference>
<evidence type="ECO:0000256" key="5">
    <source>
        <dbReference type="SAM" id="SignalP"/>
    </source>
</evidence>
<dbReference type="InterPro" id="IPR000742">
    <property type="entry name" value="EGF"/>
</dbReference>
<dbReference type="InterPro" id="IPR002049">
    <property type="entry name" value="LE_dom"/>
</dbReference>
<dbReference type="Gene3D" id="2.10.220.10">
    <property type="entry name" value="Hormone Receptor, Insulin-like Growth Factor Receptor 1, Chain A, domain 2"/>
    <property type="match status" value="1"/>
</dbReference>
<dbReference type="InterPro" id="IPR052798">
    <property type="entry name" value="Giardia_VSA"/>
</dbReference>
<feature type="disulfide bond" evidence="3">
    <location>
        <begin position="55"/>
        <end position="72"/>
    </location>
</feature>
<dbReference type="PROSITE" id="PS50026">
    <property type="entry name" value="EGF_3"/>
    <property type="match status" value="3"/>
</dbReference>
<evidence type="ECO:0000256" key="1">
    <source>
        <dbReference type="ARBA" id="ARBA00022536"/>
    </source>
</evidence>
<dbReference type="Pfam" id="PF03302">
    <property type="entry name" value="VSP"/>
    <property type="match status" value="1"/>
</dbReference>
<feature type="domain" description="EGF-like" evidence="6">
    <location>
        <begin position="228"/>
        <end position="267"/>
    </location>
</feature>
<dbReference type="SMART" id="SM00181">
    <property type="entry name" value="EGF"/>
    <property type="match status" value="11"/>
</dbReference>
<dbReference type="EMBL" id="VDLU01000004">
    <property type="protein sequence ID" value="TNJ26942.1"/>
    <property type="molecule type" value="Genomic_DNA"/>
</dbReference>
<feature type="disulfide bond" evidence="3">
    <location>
        <begin position="125"/>
        <end position="134"/>
    </location>
</feature>
<keyword evidence="2 3" id="KW-1015">Disulfide bond</keyword>
<keyword evidence="4" id="KW-0812">Transmembrane</keyword>
<feature type="chain" id="PRO_5021203469" evidence="5">
    <location>
        <begin position="19"/>
        <end position="843"/>
    </location>
</feature>
<dbReference type="InterPro" id="IPR013111">
    <property type="entry name" value="EGF_extracell"/>
</dbReference>
<gene>
    <name evidence="7" type="ORF">GMRT_15069</name>
</gene>
<keyword evidence="4" id="KW-1133">Transmembrane helix</keyword>
<evidence type="ECO:0000256" key="3">
    <source>
        <dbReference type="PROSITE-ProRule" id="PRU00076"/>
    </source>
</evidence>
<dbReference type="PANTHER" id="PTHR23275:SF100">
    <property type="entry name" value="EGF-LIKE DOMAIN-CONTAINING PROTEIN"/>
    <property type="match status" value="1"/>
</dbReference>
<comment type="caution">
    <text evidence="3">Lacks conserved residue(s) required for the propagation of feature annotation.</text>
</comment>
<dbReference type="AlphaFoldDB" id="A0A4Z1SMM3"/>
<organism evidence="7 8">
    <name type="scientific">Giardia muris</name>
    <dbReference type="NCBI Taxonomy" id="5742"/>
    <lineage>
        <taxon>Eukaryota</taxon>
        <taxon>Metamonada</taxon>
        <taxon>Diplomonadida</taxon>
        <taxon>Hexamitidae</taxon>
        <taxon>Giardiinae</taxon>
        <taxon>Giardia</taxon>
    </lineage>
</organism>
<feature type="signal peptide" evidence="5">
    <location>
        <begin position="1"/>
        <end position="18"/>
    </location>
</feature>
<dbReference type="OrthoDB" id="430340at2759"/>
<dbReference type="Pfam" id="PF07974">
    <property type="entry name" value="EGF_2"/>
    <property type="match status" value="1"/>
</dbReference>
<proteinExistence type="predicted"/>
<dbReference type="Gene3D" id="2.10.25.10">
    <property type="entry name" value="Laminin"/>
    <property type="match status" value="2"/>
</dbReference>
<dbReference type="Proteomes" id="UP000315496">
    <property type="component" value="Chromosome 4"/>
</dbReference>
<feature type="domain" description="EGF-like" evidence="6">
    <location>
        <begin position="45"/>
        <end position="84"/>
    </location>
</feature>
<feature type="transmembrane region" description="Helical" evidence="4">
    <location>
        <begin position="784"/>
        <end position="809"/>
    </location>
</feature>
<protein>
    <submittedName>
        <fullName evidence="7">High cysteine membrane protein</fullName>
    </submittedName>
</protein>
<feature type="disulfide bond" evidence="3">
    <location>
        <begin position="74"/>
        <end position="83"/>
    </location>
</feature>
<keyword evidence="8" id="KW-1185">Reference proteome</keyword>
<dbReference type="PANTHER" id="PTHR23275">
    <property type="entry name" value="CABRIOLET.-RELATED"/>
    <property type="match status" value="1"/>
</dbReference>
<evidence type="ECO:0000313" key="8">
    <source>
        <dbReference type="Proteomes" id="UP000315496"/>
    </source>
</evidence>
<evidence type="ECO:0000313" key="7">
    <source>
        <dbReference type="EMBL" id="TNJ26942.1"/>
    </source>
</evidence>
<keyword evidence="1 3" id="KW-0245">EGF-like domain</keyword>
<dbReference type="InterPro" id="IPR009030">
    <property type="entry name" value="Growth_fac_rcpt_cys_sf"/>
</dbReference>
<feature type="disulfide bond" evidence="3">
    <location>
        <begin position="257"/>
        <end position="266"/>
    </location>
</feature>
<comment type="caution">
    <text evidence="7">The sequence shown here is derived from an EMBL/GenBank/DDBJ whole genome shotgun (WGS) entry which is preliminary data.</text>
</comment>
<keyword evidence="5" id="KW-0732">Signal</keyword>
<dbReference type="InterPro" id="IPR005127">
    <property type="entry name" value="Giardia_VSP"/>
</dbReference>
<reference evidence="7 8" key="1">
    <citation type="submission" date="2019-05" db="EMBL/GenBank/DDBJ databases">
        <title>The compact genome of Giardia muris reveals important steps in the evolution of intestinal protozoan parasites.</title>
        <authorList>
            <person name="Xu F."/>
            <person name="Jimenez-Gonzalez A."/>
            <person name="Einarsson E."/>
            <person name="Astvaldsson A."/>
            <person name="Peirasmaki D."/>
            <person name="Eckmann L."/>
            <person name="Andersson J.O."/>
            <person name="Svard S.G."/>
            <person name="Jerlstrom-Hultqvist J."/>
        </authorList>
    </citation>
    <scope>NUCLEOTIDE SEQUENCE [LARGE SCALE GENOMIC DNA]</scope>
    <source>
        <strain evidence="7 8">Roberts-Thomson</strain>
    </source>
</reference>
<evidence type="ECO:0000256" key="2">
    <source>
        <dbReference type="ARBA" id="ARBA00023157"/>
    </source>
</evidence>
<keyword evidence="4" id="KW-0472">Membrane</keyword>
<dbReference type="VEuPathDB" id="GiardiaDB:GMRT_15069"/>
<dbReference type="InterPro" id="IPR006212">
    <property type="entry name" value="Furin_repeat"/>
</dbReference>
<dbReference type="PROSITE" id="PS01248">
    <property type="entry name" value="EGF_LAM_1"/>
    <property type="match status" value="1"/>
</dbReference>
<accession>A0A4Z1SMM3</accession>
<evidence type="ECO:0000259" key="6">
    <source>
        <dbReference type="PROSITE" id="PS50026"/>
    </source>
</evidence>
<feature type="domain" description="EGF-like" evidence="6">
    <location>
        <begin position="97"/>
        <end position="135"/>
    </location>
</feature>
<evidence type="ECO:0000256" key="4">
    <source>
        <dbReference type="SAM" id="Phobius"/>
    </source>
</evidence>
<name>A0A4Z1SMM3_GIAMU</name>
<sequence>MSPFLLLLITILSTSVDQNCNYGGEFDQGKNACECRSGFSGATCETFSCVSNKNCLNGGLCYRETGFTGSYCVCPLGYSGPDCGVDSCHPAKGKYGRLAYCNDGGDCFKNAPTKDRKYYLSQCKCRDGFSGDFCESYDCNSGGSDICPKDIPDGSGGLTSTTCQELDGSKSCATCPLHRGGLDCEILLCGAVENGNEVTFCNHNGECVQKDGLSVCKCDPMYSGDTCSMGACIPDSDKCQPHGKCVTGSDGGTQCSCFSGYTGDVCDKCADPLVPHAYYSLAKSGANYTVNDEIEVCAMAECIIDGVICNNAGTCIMDTTTGTWGCQCISGFVKDPRTRTCIPTDKSCHSSDNVCGGAGLCEFIVDIGTETAAWRCACRDGYQLDSTTNMCLPPSCFEKNSDTVACNGNGVCAYGGTCSCNDGYIGQLCNVCDDGYKRGEGDELLSNLCLKTYCGVADRCNNLGICELSLDQRAYICKCTDGFFNDPNTKACIQCQTPHCIVCGRAGFCKECISGYRTTIDGVCEKCNSACVSCTGPGSKDCLVCAPGTVRTDTSGTTSGCGPECSEGGDCNFCGAVIGGSKYCSRCSDSSSYPLDGVCTSFTNSRATNACETIGNGVCTSCNKKYFLHQGGCYSIGRVPGSEICVTIDGNGSCEQCNYGFYPTSTKECAPCGNNCAQCTSSTNCQNCTHGFFLQGGSCVGCHESCVRCSGPGADKCIVCKTGYFGQFLANGGTSGSCRSCSDTKSIDGLAGQKGCSMCRIDLTGESPAFLCLDPVGKGLSGGAIAAIVIVVLVVVGGIAGFCIYWFLFRNNTKTGGKKLRSRTADDTDYVSLINADKAGNFI</sequence>
<dbReference type="PROSITE" id="PS01186">
    <property type="entry name" value="EGF_2"/>
    <property type="match status" value="4"/>
</dbReference>
<dbReference type="SUPFAM" id="SSF57184">
    <property type="entry name" value="Growth factor receptor domain"/>
    <property type="match status" value="2"/>
</dbReference>
<dbReference type="PROSITE" id="PS00022">
    <property type="entry name" value="EGF_1"/>
    <property type="match status" value="4"/>
</dbReference>